<proteinExistence type="predicted"/>
<evidence type="ECO:0000313" key="2">
    <source>
        <dbReference type="Proteomes" id="UP000040576"/>
    </source>
</evidence>
<reference evidence="1 2" key="1">
    <citation type="submission" date="2014-07" db="EMBL/GenBank/DDBJ databases">
        <authorList>
            <person name="Wibberg Daniel"/>
        </authorList>
    </citation>
    <scope>NUCLEOTIDE SEQUENCE [LARGE SCALE GENOMIC DNA]</scope>
</reference>
<dbReference type="RefSeq" id="WP_034768758.1">
    <property type="nucleotide sequence ID" value="NZ_CCRF01000036.1"/>
</dbReference>
<evidence type="ECO:0000313" key="1">
    <source>
        <dbReference type="EMBL" id="CEE00871.1"/>
    </source>
</evidence>
<dbReference type="AlphaFoldDB" id="A0A090IS41"/>
<gene>
    <name evidence="1" type="ORF">BT1A1_1039</name>
</gene>
<keyword evidence="2" id="KW-1185">Reference proteome</keyword>
<name>A0A090IS41_9BACI</name>
<sequence length="705" mass="83579">MFQKLNVIVKSGHSEILLNEYIEKDAFGQYEIKIWNRTGFNEKFFIEFVPNSKILFNQNDYWPHNVYGYKNNIQTIQTSKEVEIDVYNAEKINEINNGDNIVYKFKTREKDRFLIGEYKYYCNGKVFKTPLKLSILPIAWGIIEDENEVIEYVSKMYTLTKEDFTNSTDPYLLFAFGFHQFQDIQKIKLQLIDTDLQIILENEFQIAYKEGLRIPLNPYLFEIRNNNGASHLDYNLWVSLINSAEDIAASFIVARFQNEMVIRNCKLTQIENEVIIDWEEEGTKTGREIVMVNFVKPWHPPYHFKVDDKKTRLKININHLKPGIYKFLIQKESENLFFDEIEADICTLSNFQKGIIKGRTEEDTSPMEKVLSEILKTRFLKAKVTSKRLLKLQNDIKNLSVQMPEDMNMLSYAYILHNRFPPKRVDKRVISKIFDSVFDLFFDNKNEAFRYVLDSKFSNDYKKQLLQKCYCINLTCKPKINEIQMQTLAKVDEDAYGFIQLIQSENKVFGLNWAGISDIRILKEEDLFGEENHSFLSEENLGKNLYIEQYFQYLYQSIQLPRNLSKSTADFLREFQNQQDVQETKIFGKTRLQLLVEWREQTKKDLNHVKEQLVEVLNICSDTHLKKQFMDVFQALSKRKEADEIGYYIGLIALYASFIRNGLMSETKEFRKLLGYTIEKCNKLYYRDSIIIELYMQKERGYTWV</sequence>
<accession>A0A090IS41</accession>
<organism evidence="1 2">
    <name type="scientific">Caldibacillus thermoamylovorans</name>
    <dbReference type="NCBI Taxonomy" id="35841"/>
    <lineage>
        <taxon>Bacteria</taxon>
        <taxon>Bacillati</taxon>
        <taxon>Bacillota</taxon>
        <taxon>Bacilli</taxon>
        <taxon>Bacillales</taxon>
        <taxon>Bacillaceae</taxon>
        <taxon>Caldibacillus</taxon>
    </lineage>
</organism>
<dbReference type="Proteomes" id="UP000040576">
    <property type="component" value="Unassembled WGS sequence"/>
</dbReference>
<dbReference type="EMBL" id="CCRF01000036">
    <property type="protein sequence ID" value="CEE00871.1"/>
    <property type="molecule type" value="Genomic_DNA"/>
</dbReference>
<protein>
    <submittedName>
        <fullName evidence="1">Uncharacterized protein</fullName>
    </submittedName>
</protein>